<evidence type="ECO:0000256" key="4">
    <source>
        <dbReference type="ARBA" id="ARBA00023125"/>
    </source>
</evidence>
<comment type="caution">
    <text evidence="8">The sequence shown here is derived from an EMBL/GenBank/DDBJ whole genome shotgun (WGS) entry which is preliminary data.</text>
</comment>
<keyword evidence="9" id="KW-1185">Reference proteome</keyword>
<dbReference type="Pfam" id="PF04542">
    <property type="entry name" value="Sigma70_r2"/>
    <property type="match status" value="1"/>
</dbReference>
<dbReference type="Pfam" id="PF08281">
    <property type="entry name" value="Sigma70_r4_2"/>
    <property type="match status" value="1"/>
</dbReference>
<dbReference type="EMBL" id="MPIN01000025">
    <property type="protein sequence ID" value="OJH33905.1"/>
    <property type="molecule type" value="Genomic_DNA"/>
</dbReference>
<evidence type="ECO:0000256" key="5">
    <source>
        <dbReference type="ARBA" id="ARBA00023163"/>
    </source>
</evidence>
<dbReference type="STRING" id="83449.BON30_46105"/>
<evidence type="ECO:0000256" key="3">
    <source>
        <dbReference type="ARBA" id="ARBA00023082"/>
    </source>
</evidence>
<dbReference type="GO" id="GO:0003677">
    <property type="term" value="F:DNA binding"/>
    <property type="evidence" value="ECO:0007669"/>
    <property type="project" value="UniProtKB-KW"/>
</dbReference>
<dbReference type="InterPro" id="IPR014284">
    <property type="entry name" value="RNA_pol_sigma-70_dom"/>
</dbReference>
<keyword evidence="2" id="KW-0805">Transcription regulation</keyword>
<dbReference type="Gene3D" id="1.10.1740.10">
    <property type="match status" value="1"/>
</dbReference>
<dbReference type="GO" id="GO:0006352">
    <property type="term" value="P:DNA-templated transcription initiation"/>
    <property type="evidence" value="ECO:0007669"/>
    <property type="project" value="InterPro"/>
</dbReference>
<evidence type="ECO:0000256" key="1">
    <source>
        <dbReference type="ARBA" id="ARBA00010641"/>
    </source>
</evidence>
<feature type="domain" description="RNA polymerase sigma-70 region 2" evidence="6">
    <location>
        <begin position="22"/>
        <end position="86"/>
    </location>
</feature>
<evidence type="ECO:0000259" key="6">
    <source>
        <dbReference type="Pfam" id="PF04542"/>
    </source>
</evidence>
<dbReference type="Proteomes" id="UP000182229">
    <property type="component" value="Unassembled WGS sequence"/>
</dbReference>
<dbReference type="Gene3D" id="1.10.10.10">
    <property type="entry name" value="Winged helix-like DNA-binding domain superfamily/Winged helix DNA-binding domain"/>
    <property type="match status" value="1"/>
</dbReference>
<evidence type="ECO:0000256" key="2">
    <source>
        <dbReference type="ARBA" id="ARBA00023015"/>
    </source>
</evidence>
<reference evidence="8 9" key="2">
    <citation type="submission" date="2016-12" db="EMBL/GenBank/DDBJ databases">
        <title>Draft Genome Sequence of Cystobacter ferrugineus Strain Cbfe23.</title>
        <authorList>
            <person name="Akbar S."/>
            <person name="Dowd S.E."/>
            <person name="Stevens D.C."/>
        </authorList>
    </citation>
    <scope>NUCLEOTIDE SEQUENCE [LARGE SCALE GENOMIC DNA]</scope>
    <source>
        <strain evidence="8 9">Cbfe23</strain>
    </source>
</reference>
<sequence>MTKTGNNVTGKLEVLHGRYAKRLLPPAQKLCRAAPELDPDDLVQEAFVRFLDHFEEPITKQNDEYVMNWLINVMNRHFYDQLRKRSSRQKAVDDPTLTRWTQAQDVPPSTYERIGQERFDWAINQLPKQQRITYLLRCQNLTNPEIASKLGVPVATVNKRLFDARVSLRKLLQPYVDEGIQ</sequence>
<dbReference type="InterPro" id="IPR039425">
    <property type="entry name" value="RNA_pol_sigma-70-like"/>
</dbReference>
<dbReference type="SUPFAM" id="SSF88946">
    <property type="entry name" value="Sigma2 domain of RNA polymerase sigma factors"/>
    <property type="match status" value="1"/>
</dbReference>
<keyword evidence="4" id="KW-0238">DNA-binding</keyword>
<dbReference type="InterPro" id="IPR013325">
    <property type="entry name" value="RNA_pol_sigma_r2"/>
</dbReference>
<name>A0A1L9AV59_9BACT</name>
<organism evidence="8 9">
    <name type="scientific">Cystobacter ferrugineus</name>
    <dbReference type="NCBI Taxonomy" id="83449"/>
    <lineage>
        <taxon>Bacteria</taxon>
        <taxon>Pseudomonadati</taxon>
        <taxon>Myxococcota</taxon>
        <taxon>Myxococcia</taxon>
        <taxon>Myxococcales</taxon>
        <taxon>Cystobacterineae</taxon>
        <taxon>Archangiaceae</taxon>
        <taxon>Cystobacter</taxon>
    </lineage>
</organism>
<gene>
    <name evidence="8" type="ORF">BON30_46105</name>
</gene>
<dbReference type="OrthoDB" id="5508725at2"/>
<dbReference type="PANTHER" id="PTHR43133:SF8">
    <property type="entry name" value="RNA POLYMERASE SIGMA FACTOR HI_1459-RELATED"/>
    <property type="match status" value="1"/>
</dbReference>
<keyword evidence="5" id="KW-0804">Transcription</keyword>
<dbReference type="NCBIfam" id="TIGR02937">
    <property type="entry name" value="sigma70-ECF"/>
    <property type="match status" value="1"/>
</dbReference>
<keyword evidence="3" id="KW-0731">Sigma factor</keyword>
<dbReference type="InterPro" id="IPR007627">
    <property type="entry name" value="RNA_pol_sigma70_r2"/>
</dbReference>
<dbReference type="InterPro" id="IPR013249">
    <property type="entry name" value="RNA_pol_sigma70_r4_t2"/>
</dbReference>
<feature type="domain" description="RNA polymerase sigma factor 70 region 4 type 2" evidence="7">
    <location>
        <begin position="122"/>
        <end position="167"/>
    </location>
</feature>
<accession>A0A1L9AV59</accession>
<protein>
    <submittedName>
        <fullName evidence="8">RNA polymerase subunit sigma</fullName>
    </submittedName>
</protein>
<dbReference type="PANTHER" id="PTHR43133">
    <property type="entry name" value="RNA POLYMERASE ECF-TYPE SIGMA FACTO"/>
    <property type="match status" value="1"/>
</dbReference>
<evidence type="ECO:0000313" key="9">
    <source>
        <dbReference type="Proteomes" id="UP000182229"/>
    </source>
</evidence>
<dbReference type="InterPro" id="IPR013324">
    <property type="entry name" value="RNA_pol_sigma_r3/r4-like"/>
</dbReference>
<proteinExistence type="inferred from homology"/>
<dbReference type="SUPFAM" id="SSF88659">
    <property type="entry name" value="Sigma3 and sigma4 domains of RNA polymerase sigma factors"/>
    <property type="match status" value="1"/>
</dbReference>
<evidence type="ECO:0000259" key="7">
    <source>
        <dbReference type="Pfam" id="PF08281"/>
    </source>
</evidence>
<dbReference type="AlphaFoldDB" id="A0A1L9AV59"/>
<dbReference type="GO" id="GO:0016987">
    <property type="term" value="F:sigma factor activity"/>
    <property type="evidence" value="ECO:0007669"/>
    <property type="project" value="UniProtKB-KW"/>
</dbReference>
<reference evidence="9" key="1">
    <citation type="submission" date="2016-11" db="EMBL/GenBank/DDBJ databases">
        <authorList>
            <person name="Shukria A."/>
            <person name="Stevens D.C."/>
        </authorList>
    </citation>
    <scope>NUCLEOTIDE SEQUENCE [LARGE SCALE GENOMIC DNA]</scope>
    <source>
        <strain evidence="9">Cbfe23</strain>
    </source>
</reference>
<dbReference type="InterPro" id="IPR036388">
    <property type="entry name" value="WH-like_DNA-bd_sf"/>
</dbReference>
<evidence type="ECO:0000313" key="8">
    <source>
        <dbReference type="EMBL" id="OJH33905.1"/>
    </source>
</evidence>
<comment type="similarity">
    <text evidence="1">Belongs to the sigma-70 factor family. ECF subfamily.</text>
</comment>